<protein>
    <submittedName>
        <fullName evidence="2">PEP-CTERM sorting domain-containing protein</fullName>
    </submittedName>
</protein>
<dbReference type="InterPro" id="IPR013424">
    <property type="entry name" value="Ice-binding_C"/>
</dbReference>
<evidence type="ECO:0000313" key="3">
    <source>
        <dbReference type="Proteomes" id="UP000317894"/>
    </source>
</evidence>
<comment type="caution">
    <text evidence="2">The sequence shown here is derived from an EMBL/GenBank/DDBJ whole genome shotgun (WGS) entry which is preliminary data.</text>
</comment>
<name>A0A552UAN6_9SPHN</name>
<dbReference type="EMBL" id="VJWA01000002">
    <property type="protein sequence ID" value="TRW15280.1"/>
    <property type="molecule type" value="Genomic_DNA"/>
</dbReference>
<feature type="domain" description="Ice-binding protein C-terminal" evidence="1">
    <location>
        <begin position="118"/>
        <end position="142"/>
    </location>
</feature>
<dbReference type="Proteomes" id="UP000317894">
    <property type="component" value="Unassembled WGS sequence"/>
</dbReference>
<accession>A0A552UAN6</accession>
<proteinExistence type="predicted"/>
<dbReference type="NCBIfam" id="NF035944">
    <property type="entry name" value="PEPxxWA-CTERM"/>
    <property type="match status" value="1"/>
</dbReference>
<evidence type="ECO:0000313" key="2">
    <source>
        <dbReference type="EMBL" id="TRW15280.1"/>
    </source>
</evidence>
<reference evidence="2 3" key="1">
    <citation type="submission" date="2019-07" db="EMBL/GenBank/DDBJ databases">
        <title>Novel species isolated from glacier.</title>
        <authorList>
            <person name="Liu Q."/>
            <person name="Xin Y.-H."/>
        </authorList>
    </citation>
    <scope>NUCLEOTIDE SEQUENCE [LARGE SCALE GENOMIC DNA]</scope>
    <source>
        <strain evidence="2 3">LB1R16</strain>
    </source>
</reference>
<dbReference type="NCBIfam" id="TIGR02595">
    <property type="entry name" value="PEP_CTERM"/>
    <property type="match status" value="1"/>
</dbReference>
<keyword evidence="3" id="KW-1185">Reference proteome</keyword>
<dbReference type="AlphaFoldDB" id="A0A552UAN6"/>
<sequence>MGVSNLIPGEVEDSGGELHFVVALNNFYAASTINQEFGDIFTGFDEASLIAAAGVLDNQSSFTEEEIQQAVGLLFSFSDFVNAANGDFLIGEGFTLVAFSMGQAIGTGTATATPGVAAVPEPATWALLIGGFGLVGTAMRRRRVTTVLA</sequence>
<gene>
    <name evidence="2" type="ORF">FMM06_10950</name>
</gene>
<evidence type="ECO:0000259" key="1">
    <source>
        <dbReference type="Pfam" id="PF07589"/>
    </source>
</evidence>
<dbReference type="Pfam" id="PF07589">
    <property type="entry name" value="PEP-CTERM"/>
    <property type="match status" value="1"/>
</dbReference>
<organism evidence="2 3">
    <name type="scientific">Glacieibacterium frigidum</name>
    <dbReference type="NCBI Taxonomy" id="2593303"/>
    <lineage>
        <taxon>Bacteria</taxon>
        <taxon>Pseudomonadati</taxon>
        <taxon>Pseudomonadota</taxon>
        <taxon>Alphaproteobacteria</taxon>
        <taxon>Sphingomonadales</taxon>
        <taxon>Sphingosinicellaceae</taxon>
        <taxon>Glacieibacterium</taxon>
    </lineage>
</organism>